<feature type="binding site" evidence="11">
    <location>
        <position position="179"/>
    </location>
    <ligand>
        <name>FAD</name>
        <dbReference type="ChEBI" id="CHEBI:57692"/>
    </ligand>
</feature>
<evidence type="ECO:0000256" key="7">
    <source>
        <dbReference type="ARBA" id="ARBA00022827"/>
    </source>
</evidence>
<gene>
    <name evidence="11" type="primary">mnmG</name>
    <name evidence="11" type="synonym">gidA</name>
    <name evidence="13" type="ORF">SAMN05444363_0420</name>
</gene>
<dbReference type="SMART" id="SM01228">
    <property type="entry name" value="GIDA_assoc_3"/>
    <property type="match status" value="1"/>
</dbReference>
<name>A0A1M6AVV3_9FLAO</name>
<evidence type="ECO:0000256" key="2">
    <source>
        <dbReference type="ARBA" id="ARBA00003717"/>
    </source>
</evidence>
<feature type="binding site" evidence="11">
    <location>
        <position position="124"/>
    </location>
    <ligand>
        <name>FAD</name>
        <dbReference type="ChEBI" id="CHEBI:57692"/>
    </ligand>
</feature>
<evidence type="ECO:0000256" key="3">
    <source>
        <dbReference type="ARBA" id="ARBA00007653"/>
    </source>
</evidence>
<feature type="binding site" evidence="11">
    <location>
        <begin position="272"/>
        <end position="286"/>
    </location>
    <ligand>
        <name>NAD(+)</name>
        <dbReference type="ChEBI" id="CHEBI:57540"/>
    </ligand>
</feature>
<dbReference type="AlphaFoldDB" id="A0A1M6AVV3"/>
<dbReference type="Proteomes" id="UP000184488">
    <property type="component" value="Unassembled WGS sequence"/>
</dbReference>
<accession>A0A1M6AVV3</accession>
<dbReference type="InterPro" id="IPR040131">
    <property type="entry name" value="MnmG_N"/>
</dbReference>
<feature type="binding site" evidence="11">
    <location>
        <position position="369"/>
    </location>
    <ligand>
        <name>FAD</name>
        <dbReference type="ChEBI" id="CHEBI:57692"/>
    </ligand>
</feature>
<dbReference type="EMBL" id="FQZI01000001">
    <property type="protein sequence ID" value="SHI40363.1"/>
    <property type="molecule type" value="Genomic_DNA"/>
</dbReference>
<dbReference type="InterPro" id="IPR004416">
    <property type="entry name" value="MnmG"/>
</dbReference>
<keyword evidence="11" id="KW-0963">Cytoplasm</keyword>
<dbReference type="PANTHER" id="PTHR11806:SF0">
    <property type="entry name" value="PROTEIN MTO1 HOMOLOG, MITOCHONDRIAL"/>
    <property type="match status" value="1"/>
</dbReference>
<evidence type="ECO:0000256" key="11">
    <source>
        <dbReference type="HAMAP-Rule" id="MF_00129"/>
    </source>
</evidence>
<comment type="subunit">
    <text evidence="9 11">Homodimer. Heterotetramer of two MnmE and two MnmG subunits.</text>
</comment>
<dbReference type="SUPFAM" id="SSF51905">
    <property type="entry name" value="FAD/NAD(P)-binding domain"/>
    <property type="match status" value="1"/>
</dbReference>
<dbReference type="NCBIfam" id="TIGR00136">
    <property type="entry name" value="mnmG_gidA"/>
    <property type="match status" value="1"/>
</dbReference>
<dbReference type="PROSITE" id="PS01280">
    <property type="entry name" value="GIDA_1"/>
    <property type="match status" value="1"/>
</dbReference>
<sequence>MFLEKYDVIVVGAGHAGCEAAAAAANLGCKTLLITMSLQNIAQMSCNPAMGGIAKGQIVREIDALGGYSGIVSDKTAIQFKMLNKSKGPAMWSPRVQSDRMRFSEEWRLMLEQTPNLDFYQEMVSGILTEGEKVVGVKTAIGLSIYARTVVLTNGTFLNGLIHIGEKQFGGGRAGESASYGITEDLIKLGFQAGRMKTGTPPRVDGRSLDYSKMRVEPGDENPSKFSYSNITKPLTVQRDCHMTYTSPLVHELLREGFDRSPMFNGRIKSLGPRYCPSIEDKINRFADKDRHQLFVEPEGWNTVEVYVNGFSTSLPEDVQFKALRSVEGFENVKFFRAGYAIEYDYFPPTQLKHTLETKLISGLYFAGQINGTTGYEEAASQGLMAGINAGLKAQDRDEFTLKRDEAYIGVLIDDLITKGTEEPYRMFTSRAEYRTLLRQDNADYRLTPMSHKIGLASDDRMRRMEYKFNEADKMVNFFKETSVSVAEANPVLEANDSSTISQGDKMFKIFSRPQIDMNDMLQFEKVVDYTKEHDLDTEILEQAEIQVKYSGYIEKERTNAEKLHRLENIRIPDNFDYDSLKSLSYEAREKLKNIRPVTISQASRISGVSPNDISVMLVYMGR</sequence>
<dbReference type="Gene3D" id="3.50.50.60">
    <property type="entry name" value="FAD/NAD(P)-binding domain"/>
    <property type="match status" value="2"/>
</dbReference>
<evidence type="ECO:0000256" key="4">
    <source>
        <dbReference type="ARBA" id="ARBA00020461"/>
    </source>
</evidence>
<dbReference type="GO" id="GO:0005829">
    <property type="term" value="C:cytosol"/>
    <property type="evidence" value="ECO:0007669"/>
    <property type="project" value="TreeGrafter"/>
</dbReference>
<dbReference type="Gene3D" id="1.10.150.570">
    <property type="entry name" value="GidA associated domain, C-terminal subdomain"/>
    <property type="match status" value="1"/>
</dbReference>
<evidence type="ECO:0000256" key="1">
    <source>
        <dbReference type="ARBA" id="ARBA00001974"/>
    </source>
</evidence>
<dbReference type="InterPro" id="IPR002218">
    <property type="entry name" value="MnmG-rel"/>
</dbReference>
<dbReference type="Pfam" id="PF01134">
    <property type="entry name" value="GIDA"/>
    <property type="match status" value="1"/>
</dbReference>
<keyword evidence="8 11" id="KW-0520">NAD</keyword>
<evidence type="ECO:0000256" key="9">
    <source>
        <dbReference type="ARBA" id="ARBA00025948"/>
    </source>
</evidence>
<comment type="cofactor">
    <cofactor evidence="1 11">
        <name>FAD</name>
        <dbReference type="ChEBI" id="CHEBI:57692"/>
    </cofactor>
</comment>
<dbReference type="InterPro" id="IPR036188">
    <property type="entry name" value="FAD/NAD-bd_sf"/>
</dbReference>
<evidence type="ECO:0000313" key="13">
    <source>
        <dbReference type="EMBL" id="SHI40363.1"/>
    </source>
</evidence>
<evidence type="ECO:0000256" key="8">
    <source>
        <dbReference type="ARBA" id="ARBA00023027"/>
    </source>
</evidence>
<dbReference type="InterPro" id="IPR049312">
    <property type="entry name" value="GIDA_C_N"/>
</dbReference>
<dbReference type="PROSITE" id="PS01281">
    <property type="entry name" value="GIDA_2"/>
    <property type="match status" value="1"/>
</dbReference>
<comment type="function">
    <text evidence="2 11">NAD-binding protein involved in the addition of a carboxymethylaminomethyl (cmnm) group at the wobble position (U34) of certain tRNAs, forming tRNA-cmnm(5)s(2)U34.</text>
</comment>
<keyword evidence="6 11" id="KW-0819">tRNA processing</keyword>
<dbReference type="FunFam" id="1.10.150.570:FF:000001">
    <property type="entry name" value="tRNA uridine 5-carboxymethylaminomethyl modification enzyme MnmG"/>
    <property type="match status" value="1"/>
</dbReference>
<dbReference type="InterPro" id="IPR026904">
    <property type="entry name" value="MnmG_C"/>
</dbReference>
<evidence type="ECO:0000256" key="5">
    <source>
        <dbReference type="ARBA" id="ARBA00022630"/>
    </source>
</evidence>
<dbReference type="GO" id="GO:0050660">
    <property type="term" value="F:flavin adenine dinucleotide binding"/>
    <property type="evidence" value="ECO:0007669"/>
    <property type="project" value="UniProtKB-UniRule"/>
</dbReference>
<evidence type="ECO:0000256" key="10">
    <source>
        <dbReference type="ARBA" id="ARBA00031800"/>
    </source>
</evidence>
<evidence type="ECO:0000313" key="14">
    <source>
        <dbReference type="Proteomes" id="UP000184488"/>
    </source>
</evidence>
<dbReference type="InterPro" id="IPR044920">
    <property type="entry name" value="MnmG_C_subdom_sf"/>
</dbReference>
<comment type="subcellular location">
    <subcellularLocation>
        <location evidence="11">Cytoplasm</location>
    </subcellularLocation>
</comment>
<dbReference type="GO" id="GO:0002098">
    <property type="term" value="P:tRNA wobble uridine modification"/>
    <property type="evidence" value="ECO:0007669"/>
    <property type="project" value="InterPro"/>
</dbReference>
<dbReference type="GO" id="GO:0030488">
    <property type="term" value="P:tRNA methylation"/>
    <property type="evidence" value="ECO:0007669"/>
    <property type="project" value="TreeGrafter"/>
</dbReference>
<organism evidence="13 14">
    <name type="scientific">Flavobacterium terrae</name>
    <dbReference type="NCBI Taxonomy" id="415425"/>
    <lineage>
        <taxon>Bacteria</taxon>
        <taxon>Pseudomonadati</taxon>
        <taxon>Bacteroidota</taxon>
        <taxon>Flavobacteriia</taxon>
        <taxon>Flavobacteriales</taxon>
        <taxon>Flavobacteriaceae</taxon>
        <taxon>Flavobacterium</taxon>
    </lineage>
</organism>
<reference evidence="14" key="1">
    <citation type="submission" date="2016-11" db="EMBL/GenBank/DDBJ databases">
        <authorList>
            <person name="Varghese N."/>
            <person name="Submissions S."/>
        </authorList>
    </citation>
    <scope>NUCLEOTIDE SEQUENCE [LARGE SCALE GENOMIC DNA]</scope>
    <source>
        <strain evidence="14">DSM 18829</strain>
    </source>
</reference>
<keyword evidence="5 11" id="KW-0285">Flavoprotein</keyword>
<dbReference type="OrthoDB" id="9815560at2"/>
<dbReference type="PANTHER" id="PTHR11806">
    <property type="entry name" value="GLUCOSE INHIBITED DIVISION PROTEIN A"/>
    <property type="match status" value="1"/>
</dbReference>
<feature type="domain" description="tRNA uridine 5-carboxymethylaminomethyl modification enzyme C-terminal subdomain" evidence="12">
    <location>
        <begin position="548"/>
        <end position="619"/>
    </location>
</feature>
<dbReference type="InterPro" id="IPR020595">
    <property type="entry name" value="MnmG-rel_CS"/>
</dbReference>
<evidence type="ECO:0000256" key="6">
    <source>
        <dbReference type="ARBA" id="ARBA00022694"/>
    </source>
</evidence>
<feature type="binding site" evidence="11">
    <location>
        <begin position="12"/>
        <end position="17"/>
    </location>
    <ligand>
        <name>FAD</name>
        <dbReference type="ChEBI" id="CHEBI:57692"/>
    </ligand>
</feature>
<dbReference type="RefSeq" id="WP_073308119.1">
    <property type="nucleotide sequence ID" value="NZ_FQZI01000001.1"/>
</dbReference>
<comment type="similarity">
    <text evidence="3 11">Belongs to the MnmG family.</text>
</comment>
<dbReference type="InterPro" id="IPR047001">
    <property type="entry name" value="MnmG_C_subdom"/>
</dbReference>
<keyword evidence="7 11" id="KW-0274">FAD</keyword>
<dbReference type="STRING" id="415425.SAMN05444363_0420"/>
<dbReference type="FunFam" id="3.50.50.60:FF:000002">
    <property type="entry name" value="tRNA uridine 5-carboxymethylaminomethyl modification enzyme MnmG"/>
    <property type="match status" value="1"/>
</dbReference>
<dbReference type="Gene3D" id="1.10.10.1800">
    <property type="entry name" value="tRNA uridine 5-carboxymethylaminomethyl modification enzyme MnmG/GidA"/>
    <property type="match status" value="1"/>
</dbReference>
<protein>
    <recommendedName>
        <fullName evidence="4 11">tRNA uridine 5-carboxymethylaminomethyl modification enzyme MnmG</fullName>
    </recommendedName>
    <alternativeName>
        <fullName evidence="10 11">Glucose-inhibited division protein A</fullName>
    </alternativeName>
</protein>
<dbReference type="Pfam" id="PF21680">
    <property type="entry name" value="GIDA_C_1st"/>
    <property type="match status" value="1"/>
</dbReference>
<proteinExistence type="inferred from homology"/>
<dbReference type="Pfam" id="PF13932">
    <property type="entry name" value="SAM_GIDA_C"/>
    <property type="match status" value="1"/>
</dbReference>
<dbReference type="HAMAP" id="MF_00129">
    <property type="entry name" value="MnmG_GidA"/>
    <property type="match status" value="1"/>
</dbReference>
<evidence type="ECO:0000259" key="12">
    <source>
        <dbReference type="SMART" id="SM01228"/>
    </source>
</evidence>
<keyword evidence="14" id="KW-1185">Reference proteome</keyword>